<dbReference type="InterPro" id="IPR001851">
    <property type="entry name" value="ABC_transp_permease"/>
</dbReference>
<evidence type="ECO:0000256" key="4">
    <source>
        <dbReference type="ARBA" id="ARBA00022989"/>
    </source>
</evidence>
<dbReference type="Proteomes" id="UP000051562">
    <property type="component" value="Unassembled WGS sequence"/>
</dbReference>
<organism evidence="7 8">
    <name type="scientific">Bosea thiooxidans</name>
    <dbReference type="NCBI Taxonomy" id="53254"/>
    <lineage>
        <taxon>Bacteria</taxon>
        <taxon>Pseudomonadati</taxon>
        <taxon>Pseudomonadota</taxon>
        <taxon>Alphaproteobacteria</taxon>
        <taxon>Hyphomicrobiales</taxon>
        <taxon>Boseaceae</taxon>
        <taxon>Bosea</taxon>
    </lineage>
</organism>
<feature type="transmembrane region" description="Helical" evidence="6">
    <location>
        <begin position="308"/>
        <end position="330"/>
    </location>
</feature>
<comment type="subcellular location">
    <subcellularLocation>
        <location evidence="1">Cell membrane</location>
        <topology evidence="1">Multi-pass membrane protein</topology>
    </subcellularLocation>
</comment>
<dbReference type="CDD" id="cd06581">
    <property type="entry name" value="TM_PBP1_LivM_like"/>
    <property type="match status" value="1"/>
</dbReference>
<sequence length="340" mass="35997">MSDDAITRTHPAGPALGRMIALLALAVALIALPFVVQALGQPALVPLATRVLIYAIAAASLNLALGFGGMVSFGHAAFFGIGGYVVGILYRTYVDDALFLGFILGTDQLLITLPAAILVGGLAACIIGALSLRTSGVQFIMITLAFAQMLFFLFVSLKAYGGDDGLTIRRRNALFELNTRDDTTFYFICLVIAALVFLVLWRIVGSRFGMVLAGIRQNERRMAAIGIAPYRYKLAAFVISGMGAGLAGALMANYLRFVSPDMLHWTKSGELMIMVILGGVGTLLGPLLGAAALVILETVLTGWTEHWQLVLGPVLLIVVLFTHGGLNGLISRLGPGRSAS</sequence>
<dbReference type="AlphaFoldDB" id="A0A0Q3L3T6"/>
<name>A0A0Q3L3T6_9HYPH</name>
<dbReference type="InterPro" id="IPR043428">
    <property type="entry name" value="LivM-like"/>
</dbReference>
<dbReference type="Pfam" id="PF02653">
    <property type="entry name" value="BPD_transp_2"/>
    <property type="match status" value="1"/>
</dbReference>
<evidence type="ECO:0000256" key="2">
    <source>
        <dbReference type="ARBA" id="ARBA00022475"/>
    </source>
</evidence>
<feature type="transmembrane region" description="Helical" evidence="6">
    <location>
        <begin position="234"/>
        <end position="252"/>
    </location>
</feature>
<feature type="transmembrane region" description="Helical" evidence="6">
    <location>
        <begin position="51"/>
        <end position="69"/>
    </location>
</feature>
<evidence type="ECO:0000256" key="6">
    <source>
        <dbReference type="SAM" id="Phobius"/>
    </source>
</evidence>
<evidence type="ECO:0000256" key="1">
    <source>
        <dbReference type="ARBA" id="ARBA00004651"/>
    </source>
</evidence>
<evidence type="ECO:0000313" key="8">
    <source>
        <dbReference type="Proteomes" id="UP000051562"/>
    </source>
</evidence>
<protein>
    <submittedName>
        <fullName evidence="7">ABC transporter permease</fullName>
    </submittedName>
</protein>
<evidence type="ECO:0000256" key="3">
    <source>
        <dbReference type="ARBA" id="ARBA00022692"/>
    </source>
</evidence>
<keyword evidence="5 6" id="KW-0472">Membrane</keyword>
<dbReference type="STRING" id="53254.SAMN05660750_02434"/>
<keyword evidence="8" id="KW-1185">Reference proteome</keyword>
<gene>
    <name evidence="7" type="ORF">ARD30_03225</name>
</gene>
<feature type="transmembrane region" description="Helical" evidence="6">
    <location>
        <begin position="139"/>
        <end position="160"/>
    </location>
</feature>
<feature type="transmembrane region" description="Helical" evidence="6">
    <location>
        <begin position="76"/>
        <end position="93"/>
    </location>
</feature>
<comment type="caution">
    <text evidence="7">The sequence shown here is derived from an EMBL/GenBank/DDBJ whole genome shotgun (WGS) entry which is preliminary data.</text>
</comment>
<reference evidence="7 8" key="1">
    <citation type="submission" date="2015-10" db="EMBL/GenBank/DDBJ databases">
        <title>Draft genome of Bosea thiooxidans.</title>
        <authorList>
            <person name="Wang X."/>
        </authorList>
    </citation>
    <scope>NUCLEOTIDE SEQUENCE [LARGE SCALE GENOMIC DNA]</scope>
    <source>
        <strain evidence="7 8">CGMCC 9174</strain>
    </source>
</reference>
<dbReference type="GO" id="GO:0005886">
    <property type="term" value="C:plasma membrane"/>
    <property type="evidence" value="ECO:0007669"/>
    <property type="project" value="UniProtKB-SubCell"/>
</dbReference>
<keyword evidence="2" id="KW-1003">Cell membrane</keyword>
<keyword evidence="3 6" id="KW-0812">Transmembrane</keyword>
<dbReference type="PANTHER" id="PTHR30482:SF17">
    <property type="entry name" value="ABC TRANSPORTER ATP-BINDING PROTEIN"/>
    <property type="match status" value="1"/>
</dbReference>
<dbReference type="PANTHER" id="PTHR30482">
    <property type="entry name" value="HIGH-AFFINITY BRANCHED-CHAIN AMINO ACID TRANSPORT SYSTEM PERMEASE"/>
    <property type="match status" value="1"/>
</dbReference>
<evidence type="ECO:0000256" key="5">
    <source>
        <dbReference type="ARBA" id="ARBA00023136"/>
    </source>
</evidence>
<evidence type="ECO:0000313" key="7">
    <source>
        <dbReference type="EMBL" id="KQK31428.1"/>
    </source>
</evidence>
<feature type="transmembrane region" description="Helical" evidence="6">
    <location>
        <begin position="272"/>
        <end position="296"/>
    </location>
</feature>
<dbReference type="GO" id="GO:0015658">
    <property type="term" value="F:branched-chain amino acid transmembrane transporter activity"/>
    <property type="evidence" value="ECO:0007669"/>
    <property type="project" value="InterPro"/>
</dbReference>
<feature type="transmembrane region" description="Helical" evidence="6">
    <location>
        <begin position="185"/>
        <end position="213"/>
    </location>
</feature>
<dbReference type="EMBL" id="LMAR01000023">
    <property type="protein sequence ID" value="KQK31428.1"/>
    <property type="molecule type" value="Genomic_DNA"/>
</dbReference>
<accession>A0A0Q3L3T6</accession>
<feature type="transmembrane region" description="Helical" evidence="6">
    <location>
        <begin position="20"/>
        <end position="39"/>
    </location>
</feature>
<proteinExistence type="predicted"/>
<keyword evidence="4 6" id="KW-1133">Transmembrane helix</keyword>
<feature type="transmembrane region" description="Helical" evidence="6">
    <location>
        <begin position="113"/>
        <end position="132"/>
    </location>
</feature>
<dbReference type="RefSeq" id="WP_055727194.1">
    <property type="nucleotide sequence ID" value="NZ_LMAR01000023.1"/>
</dbReference>